<organism evidence="1 2">
    <name type="scientific">Modicisalibacter zincidurans</name>
    <dbReference type="NCBI Taxonomy" id="1178777"/>
    <lineage>
        <taxon>Bacteria</taxon>
        <taxon>Pseudomonadati</taxon>
        <taxon>Pseudomonadota</taxon>
        <taxon>Gammaproteobacteria</taxon>
        <taxon>Oceanospirillales</taxon>
        <taxon>Halomonadaceae</taxon>
        <taxon>Modicisalibacter</taxon>
    </lineage>
</organism>
<dbReference type="InterPro" id="IPR009100">
    <property type="entry name" value="AcylCoA_DH/oxidase_NM_dom_sf"/>
</dbReference>
<dbReference type="Proteomes" id="UP001500074">
    <property type="component" value="Unassembled WGS sequence"/>
</dbReference>
<accession>A0ABP9QY98</accession>
<dbReference type="InterPro" id="IPR046373">
    <property type="entry name" value="Acyl-CoA_Oxase/DH_mid-dom_sf"/>
</dbReference>
<dbReference type="EMBL" id="BAABKI010000002">
    <property type="protein sequence ID" value="GAA5169411.1"/>
    <property type="molecule type" value="Genomic_DNA"/>
</dbReference>
<protein>
    <submittedName>
        <fullName evidence="1">Acyl-CoA dehydrogenase family protein</fullName>
    </submittedName>
</protein>
<dbReference type="RefSeq" id="WP_150113101.1">
    <property type="nucleotide sequence ID" value="NZ_BAABKI010000002.1"/>
</dbReference>
<dbReference type="SUPFAM" id="SSF56645">
    <property type="entry name" value="Acyl-CoA dehydrogenase NM domain-like"/>
    <property type="match status" value="1"/>
</dbReference>
<keyword evidence="2" id="KW-1185">Reference proteome</keyword>
<gene>
    <name evidence="1" type="ORF">GCM10023342_01330</name>
</gene>
<comment type="caution">
    <text evidence="1">The sequence shown here is derived from an EMBL/GenBank/DDBJ whole genome shotgun (WGS) entry which is preliminary data.</text>
</comment>
<evidence type="ECO:0000313" key="2">
    <source>
        <dbReference type="Proteomes" id="UP001500074"/>
    </source>
</evidence>
<dbReference type="Gene3D" id="2.40.110.10">
    <property type="entry name" value="Butyryl-CoA Dehydrogenase, subunit A, domain 2"/>
    <property type="match status" value="1"/>
</dbReference>
<evidence type="ECO:0000313" key="1">
    <source>
        <dbReference type="EMBL" id="GAA5169411.1"/>
    </source>
</evidence>
<reference evidence="2" key="1">
    <citation type="journal article" date="2019" name="Int. J. Syst. Evol. Microbiol.">
        <title>The Global Catalogue of Microorganisms (GCM) 10K type strain sequencing project: providing services to taxonomists for standard genome sequencing and annotation.</title>
        <authorList>
            <consortium name="The Broad Institute Genomics Platform"/>
            <consortium name="The Broad Institute Genome Sequencing Center for Infectious Disease"/>
            <person name="Wu L."/>
            <person name="Ma J."/>
        </authorList>
    </citation>
    <scope>NUCLEOTIDE SEQUENCE [LARGE SCALE GENOMIC DNA]</scope>
    <source>
        <strain evidence="2">JCM 18472</strain>
    </source>
</reference>
<sequence>MSNTAKSSRDLRDCLIRRLRQEFPAPAVTMDSLALQLQRLIDAGGDRLPPPGGGNTLERWRMLADVASHDLGLVKLFEGHTDARAIIGEWNAQACLPAGGRIGTWAAEPPFAKVSIGTDSSASNDQAPVRLDGRKAWCSGAPILSHALITAWQGEYQRLVLVELDQPGVTVSDEGWDAVGMAATASVDVLFDGARGTLIGPPEGYLQRYGFWHGGAGIAACWFGGARRLAESLRAKASRKDDPHLNAHLGAADVALASAAALLRESADWIDANPRRDAWLVAERTRAKVEQVVEQVIHHCGRGLGAGPYCRDPAFARMVADLPVYVRQSHAEHDLEGIGRQIASSETSRWEL</sequence>
<name>A0ABP9QY98_9GAMM</name>
<proteinExistence type="predicted"/>